<dbReference type="AlphaFoldDB" id="A0A7U3NKZ4"/>
<dbReference type="Proteomes" id="UP000593846">
    <property type="component" value="Chromosome"/>
</dbReference>
<dbReference type="Pfam" id="PF12527">
    <property type="entry name" value="DUF3727"/>
    <property type="match status" value="1"/>
</dbReference>
<reference evidence="2" key="1">
    <citation type="submission" date="2020-10" db="EMBL/GenBank/DDBJ databases">
        <title>Genome-based taxonomic classification of the species Anabaenopsis elenkinii.</title>
        <authorList>
            <person name="Delbaje E."/>
            <person name="Andreote A.P.D."/>
            <person name="Pellegrinetti T.A."/>
            <person name="Cruz R.B."/>
            <person name="Branco L.H.Z."/>
            <person name="Fiore M.F."/>
        </authorList>
    </citation>
    <scope>NUCLEOTIDE SEQUENCE [LARGE SCALE GENOMIC DNA]</scope>
    <source>
        <strain evidence="2">CCIBt3563</strain>
    </source>
</reference>
<evidence type="ECO:0000313" key="2">
    <source>
        <dbReference type="Proteomes" id="UP000593846"/>
    </source>
</evidence>
<protein>
    <submittedName>
        <fullName evidence="1">DUF3727 domain-containing protein</fullName>
    </submittedName>
</protein>
<dbReference type="PANTHER" id="PTHR36061">
    <property type="match status" value="1"/>
</dbReference>
<evidence type="ECO:0000313" key="1">
    <source>
        <dbReference type="EMBL" id="QOV21170.1"/>
    </source>
</evidence>
<dbReference type="EMBL" id="CP063311">
    <property type="protein sequence ID" value="QOV21170.1"/>
    <property type="molecule type" value="Genomic_DNA"/>
</dbReference>
<organism evidence="1 2">
    <name type="scientific">Anabaenopsis elenkinii CCIBt3563</name>
    <dbReference type="NCBI Taxonomy" id="2779889"/>
    <lineage>
        <taxon>Bacteria</taxon>
        <taxon>Bacillati</taxon>
        <taxon>Cyanobacteriota</taxon>
        <taxon>Cyanophyceae</taxon>
        <taxon>Nostocales</taxon>
        <taxon>Nodulariaceae</taxon>
        <taxon>Anabaenopsis</taxon>
    </lineage>
</organism>
<keyword evidence="2" id="KW-1185">Reference proteome</keyword>
<dbReference type="Pfam" id="PF06949">
    <property type="entry name" value="DUF1292"/>
    <property type="match status" value="1"/>
</dbReference>
<dbReference type="PANTHER" id="PTHR36061:SF3">
    <property type="entry name" value="OS04G0692200 PROTEIN"/>
    <property type="match status" value="1"/>
</dbReference>
<proteinExistence type="predicted"/>
<dbReference type="InterPro" id="IPR009711">
    <property type="entry name" value="UPF0473"/>
</dbReference>
<sequence length="190" mass="21412">MFSSPFPEENDHAHAGSITLTDDRGRSLECYVEHSLEVEGQEYVLLLPVDSPIEIFAWQGDDDDEQAILIDDDAVISQILGTAQAVLAEQNLIVKHTAYALTVSGDLPPVEESEIFTLEIEDEDENLEPEQLQLLANFYDQGQEYAIYTPLDPLLFFARISNTGEPQLLSPEEFKKVQPLLEEQLFNEVE</sequence>
<name>A0A7U3NKZ4_9CYAN</name>
<accession>A0A7U3NKZ4</accession>
<dbReference type="InterPro" id="IPR022203">
    <property type="entry name" value="DUF3727"/>
</dbReference>
<dbReference type="KEGG" id="aee:IM676_10200"/>
<gene>
    <name evidence="1" type="ORF">IM676_10200</name>
</gene>
<dbReference type="RefSeq" id="WP_200986817.1">
    <property type="nucleotide sequence ID" value="NZ_CP063311.1"/>
</dbReference>